<proteinExistence type="predicted"/>
<dbReference type="EMBL" id="AP014704">
    <property type="protein sequence ID" value="BAQ45929.1"/>
    <property type="molecule type" value="Genomic_DNA"/>
</dbReference>
<evidence type="ECO:0000313" key="2">
    <source>
        <dbReference type="Proteomes" id="UP000061432"/>
    </source>
</evidence>
<reference evidence="2" key="2">
    <citation type="submission" date="2015-01" db="EMBL/GenBank/DDBJ databases">
        <title>Complete genome sequence of Methylobacterium aquaticum strain 22A.</title>
        <authorList>
            <person name="Tani A."/>
            <person name="Ogura Y."/>
            <person name="Hayashi T."/>
        </authorList>
    </citation>
    <scope>NUCLEOTIDE SEQUENCE [LARGE SCALE GENOMIC DNA]</scope>
    <source>
        <strain evidence="2">MA-22A</strain>
    </source>
</reference>
<dbReference type="PATRIC" id="fig|270351.10.peg.2616"/>
<dbReference type="KEGG" id="maqu:Maq22A_c13580"/>
<name>A0A0C6FL89_9HYPH</name>
<gene>
    <name evidence="1" type="ORF">Maq22A_c13580</name>
</gene>
<dbReference type="Proteomes" id="UP000061432">
    <property type="component" value="Chromosome"/>
</dbReference>
<evidence type="ECO:0000313" key="1">
    <source>
        <dbReference type="EMBL" id="BAQ45929.1"/>
    </source>
</evidence>
<sequence length="386" mass="43465">MVCIADESPVEALANTRRSRYVAPSLKLECAYLEYLPPPSKSSAGTYWSTKTDDELLSTQLTTDDPESLEDLSEDQPPIEEALVEMAYNVSGRERGMVRCVFCKHPNHFNGVVMRYKSGTRRLVGRDCAGKHYGVTFDLLARDFDAARDRRDYVEQQRLVMARDRDILGMMAAMRADPSVAEFGEVRRRLREFVGEKLWPKLVRIADGDGRLVVERRVVNYAAMETGRGRQSVFALVGDSYLRGAELVRSGPTVAERLRDIEERLTGVVATLRRDGVSTGTLRQNIVMLADLLREVERERVRMRAVNTFFDGSNGGGLGKFASWLADNGKQGVSVLSLPYRLYDQGRSNGHLELCPSPHYRIPGADLIEVMRDTTVRPSKRRKATR</sequence>
<dbReference type="STRING" id="270351.Maq22A_c13580"/>
<accession>A0A0C6FL89</accession>
<reference evidence="1 2" key="1">
    <citation type="journal article" date="2015" name="Genome Announc.">
        <title>Complete Genome Sequence of Methylobacterium aquaticum Strain 22A, Isolated from Racomitrium japonicum Moss.</title>
        <authorList>
            <person name="Tani A."/>
            <person name="Ogura Y."/>
            <person name="Hayashi T."/>
            <person name="Kimbara K."/>
        </authorList>
    </citation>
    <scope>NUCLEOTIDE SEQUENCE [LARGE SCALE GENOMIC DNA]</scope>
    <source>
        <strain evidence="1 2">MA-22A</strain>
    </source>
</reference>
<organism evidence="1 2">
    <name type="scientific">Methylobacterium aquaticum</name>
    <dbReference type="NCBI Taxonomy" id="270351"/>
    <lineage>
        <taxon>Bacteria</taxon>
        <taxon>Pseudomonadati</taxon>
        <taxon>Pseudomonadota</taxon>
        <taxon>Alphaproteobacteria</taxon>
        <taxon>Hyphomicrobiales</taxon>
        <taxon>Methylobacteriaceae</taxon>
        <taxon>Methylobacterium</taxon>
    </lineage>
</organism>
<dbReference type="AlphaFoldDB" id="A0A0C6FL89"/>
<protein>
    <submittedName>
        <fullName evidence="1">Uncharacterized protein</fullName>
    </submittedName>
</protein>